<accession>A0A088B2V4</accession>
<organism evidence="3">
    <name type="scientific">Methylobacterium oryzae CBMB20</name>
    <dbReference type="NCBI Taxonomy" id="693986"/>
    <lineage>
        <taxon>Bacteria</taxon>
        <taxon>Pseudomonadati</taxon>
        <taxon>Pseudomonadota</taxon>
        <taxon>Alphaproteobacteria</taxon>
        <taxon>Hyphomicrobiales</taxon>
        <taxon>Methylobacteriaceae</taxon>
        <taxon>Methylobacterium</taxon>
    </lineage>
</organism>
<dbReference type="Pfam" id="PF10412">
    <property type="entry name" value="TrwB_AAD_bind"/>
    <property type="match status" value="1"/>
</dbReference>
<protein>
    <submittedName>
        <fullName evidence="3">Type IV secretory pathway, VirD4 component</fullName>
    </submittedName>
</protein>
<geneLocation type="plasmid" evidence="3">
    <name>pMOC1</name>
</geneLocation>
<evidence type="ECO:0000256" key="1">
    <source>
        <dbReference type="SAM" id="Phobius"/>
    </source>
</evidence>
<dbReference type="InterPro" id="IPR019476">
    <property type="entry name" value="T4SS_TraD_DNA-bd"/>
</dbReference>
<dbReference type="EMBL" id="JX627580">
    <property type="protein sequence ID" value="AGO88247.1"/>
    <property type="molecule type" value="Genomic_DNA"/>
</dbReference>
<keyword evidence="1" id="KW-1133">Transmembrane helix</keyword>
<feature type="domain" description="Type IV secretion system coupling protein TraD DNA-binding" evidence="2">
    <location>
        <begin position="599"/>
        <end position="728"/>
    </location>
</feature>
<keyword evidence="3" id="KW-0614">Plasmid</keyword>
<keyword evidence="1" id="KW-0812">Transmembrane</keyword>
<evidence type="ECO:0000313" key="3">
    <source>
        <dbReference type="EMBL" id="AGO88247.1"/>
    </source>
</evidence>
<dbReference type="Gene3D" id="3.40.50.300">
    <property type="entry name" value="P-loop containing nucleotide triphosphate hydrolases"/>
    <property type="match status" value="2"/>
</dbReference>
<proteinExistence type="predicted"/>
<feature type="transmembrane region" description="Helical" evidence="1">
    <location>
        <begin position="168"/>
        <end position="189"/>
    </location>
</feature>
<keyword evidence="1" id="KW-0472">Membrane</keyword>
<evidence type="ECO:0000259" key="2">
    <source>
        <dbReference type="Pfam" id="PF10412"/>
    </source>
</evidence>
<dbReference type="CDD" id="cd01127">
    <property type="entry name" value="TrwB_TraG_TraD_VirD4"/>
    <property type="match status" value="2"/>
</dbReference>
<dbReference type="InterPro" id="IPR027417">
    <property type="entry name" value="P-loop_NTPase"/>
</dbReference>
<name>A0A088B2V4_9HYPH</name>
<feature type="transmembrane region" description="Helical" evidence="1">
    <location>
        <begin position="209"/>
        <end position="233"/>
    </location>
</feature>
<dbReference type="AlphaFoldDB" id="A0A088B2V4"/>
<dbReference type="SUPFAM" id="SSF52540">
    <property type="entry name" value="P-loop containing nucleoside triphosphate hydrolases"/>
    <property type="match status" value="1"/>
</dbReference>
<sequence length="865" mass="95537">MRHVKVDLTTATRVGRVIQGVRQKVSTGSPASIGERVGSRVDGARMFLAASKARLWSPDPKSSLDTWADEQGEAAYLDLEERYARHPNVLLRGDMADLLNHSLKIWPPKRFPTLYQPIPPDLRNPIHWDGKVLGGQEVPTTARRHLSPEVYSAAVSAASKNARILTKWIRTVLLVPGVGLALLYAATVFSAGVGFPKWAAAAGFYGPVFGWYLSLIIDTAVLGGLAAGLALLASRLAFRPFVLFGTNRILERFFDRVQAPLLLPCRDSKLVYAQKETQRDEEYLAYTRQVRAANDERRPLTRVLLPVARARGTLRSRGVMQAPVRDAQMCLDGESIRQHVLILGGTGSGKTRLVIRPLSSRIMTADWGSDRRIGAYITDGKGTLWKDLLLVPGVADRTDIRVVGAGFYDVRRPDGSVARVATYGCNLVQGMEPSEIGDMFEAIYSQLGGRSDKETFWIRNAAVAMQHGASIARFIANCEDESLCDYFEDNLKRSPYTLLGIAQIVYDCNGPDSLLNRCIDFALAKRRTNPEAVPAGLDDALDWVKDSWKVMAVETRTSVLANIGTVIQKLTGSPKLAKAFCQYTLQPNDVVDVDHALDGGILMIAVGEDEFGIAGKIITCCLKTRLYIKAKRRLQKEGREARERISVAMIADEFQLLATTGAESDETFWNTARETGVFAVVATQSIAALNARIGENATNNLMDLFRSKIVLATEEKLTQDYCQRLAGNVLLGWKTESNFFETVHEREKLYPDVGYDRIEISRLDGLAPSKLALEIKSVADIIPQDNRFVDQYSTGEKGQDVNARVNAMKEAWNRFIDRNQSELTNGLKEVPALHAAELNRGSGIGFVYLQRAGGVRLDVVDFEGV</sequence>
<reference evidence="3" key="1">
    <citation type="journal article" date="2014" name="PLoS ONE">
        <title>Genome Information of Methylobacterium oryzae, a Plant-Probiotic Methylotroph in the Phyllosphere.</title>
        <authorList>
            <person name="Kwak M.J."/>
            <person name="Jeong H."/>
            <person name="Madhaiyan M."/>
            <person name="Lee Y."/>
            <person name="Sa T.M."/>
            <person name="Oh T.K."/>
            <person name="Kim J.F."/>
        </authorList>
    </citation>
    <scope>NUCLEOTIDE SEQUENCE</scope>
    <source>
        <strain evidence="3">CBMB20</strain>
        <plasmid evidence="3">pMOC1</plasmid>
    </source>
</reference>
<gene>
    <name evidence="3" type="ORF">MOC_1p0009</name>
</gene>